<reference evidence="2" key="1">
    <citation type="submission" date="2022-07" db="EMBL/GenBank/DDBJ databases">
        <title>Complete genome sequence of Salinispirillum sp. LH10-3-1 capable of multiple carbohydrate inversion isolated from a soda lake.</title>
        <authorList>
            <person name="Liu J."/>
            <person name="Zhai Y."/>
            <person name="Zhang H."/>
            <person name="Yang H."/>
            <person name="Qu J."/>
            <person name="Li J."/>
        </authorList>
    </citation>
    <scope>NUCLEOTIDE SEQUENCE</scope>
    <source>
        <strain evidence="2">LH 10-3-1</strain>
    </source>
</reference>
<organism evidence="2">
    <name type="scientific">Salinispirillum sp. LH 10-3-1</name>
    <dbReference type="NCBI Taxonomy" id="2952525"/>
    <lineage>
        <taxon>Bacteria</taxon>
        <taxon>Pseudomonadati</taxon>
        <taxon>Pseudomonadota</taxon>
        <taxon>Gammaproteobacteria</taxon>
        <taxon>Oceanospirillales</taxon>
        <taxon>Saccharospirillaceae</taxon>
        <taxon>Salinispirillum</taxon>
    </lineage>
</organism>
<dbReference type="SUPFAM" id="SSF103039">
    <property type="entry name" value="CheC-like"/>
    <property type="match status" value="1"/>
</dbReference>
<dbReference type="RefSeq" id="WP_304996805.1">
    <property type="nucleotide sequence ID" value="NZ_CP101717.1"/>
</dbReference>
<dbReference type="GO" id="GO:0016301">
    <property type="term" value="F:kinase activity"/>
    <property type="evidence" value="ECO:0007669"/>
    <property type="project" value="UniProtKB-KW"/>
</dbReference>
<accession>A0AB38YJM4</accession>
<evidence type="ECO:0000256" key="1">
    <source>
        <dbReference type="ARBA" id="ARBA00022500"/>
    </source>
</evidence>
<dbReference type="EMBL" id="CP101717">
    <property type="protein sequence ID" value="WLD59513.1"/>
    <property type="molecule type" value="Genomic_DNA"/>
</dbReference>
<proteinExistence type="predicted"/>
<dbReference type="InterPro" id="IPR028976">
    <property type="entry name" value="CheC-like_sf"/>
</dbReference>
<dbReference type="PANTHER" id="PTHR43484">
    <property type="match status" value="1"/>
</dbReference>
<evidence type="ECO:0000313" key="2">
    <source>
        <dbReference type="EMBL" id="WLD59513.1"/>
    </source>
</evidence>
<sequence>MTEQLLLNEEQRDCLQELSNVAMGQAASLLARLLDVFVELPIPKVNVIEITDLHMALQALDGEERSSAVCQGFAGNGVTGEAMLIFNDSSFEDIAALMAYTGQQSDDIEIELLMDVANILIGAFIRKFSEQVDLNFSQGHPTVLGQHQPIRDLLKPTNHSWHKTLSIEISYNIENHNVHCDLLVLFTEESLPVLWKKIQYLLD</sequence>
<protein>
    <submittedName>
        <fullName evidence="2">Histidine kinase</fullName>
    </submittedName>
</protein>
<dbReference type="PANTHER" id="PTHR43484:SF1">
    <property type="entry name" value="FLAGELLAR MOTOR SWITCH PROTEIN FLIN"/>
    <property type="match status" value="1"/>
</dbReference>
<dbReference type="InterPro" id="IPR051469">
    <property type="entry name" value="FliN/MopA/SpaO"/>
</dbReference>
<gene>
    <name evidence="2" type="ORF">NFC81_06965</name>
</gene>
<keyword evidence="2" id="KW-0418">Kinase</keyword>
<dbReference type="AlphaFoldDB" id="A0AB38YJM4"/>
<name>A0AB38YJM4_9GAMM</name>
<dbReference type="Gene3D" id="3.40.1550.10">
    <property type="entry name" value="CheC-like"/>
    <property type="match status" value="1"/>
</dbReference>
<dbReference type="CDD" id="cd17910">
    <property type="entry name" value="CheC_ClassII"/>
    <property type="match status" value="1"/>
</dbReference>
<dbReference type="GO" id="GO:0006935">
    <property type="term" value="P:chemotaxis"/>
    <property type="evidence" value="ECO:0007669"/>
    <property type="project" value="UniProtKB-KW"/>
</dbReference>
<keyword evidence="1" id="KW-0145">Chemotaxis</keyword>
<keyword evidence="2" id="KW-0808">Transferase</keyword>